<dbReference type="GO" id="GO:0010119">
    <property type="term" value="P:regulation of stomatal movement"/>
    <property type="evidence" value="ECO:0007669"/>
    <property type="project" value="InterPro"/>
</dbReference>
<dbReference type="PANTHER" id="PTHR31172">
    <property type="entry name" value="STOMATAL CLOSURE-RELATED ACTIN-BINDING PROTEIN 1"/>
    <property type="match status" value="1"/>
</dbReference>
<dbReference type="Proteomes" id="UP000596661">
    <property type="component" value="Unassembled WGS sequence"/>
</dbReference>
<reference evidence="4" key="1">
    <citation type="submission" date="2021-03" db="UniProtKB">
        <authorList>
            <consortium name="EnsemblPlants"/>
        </authorList>
    </citation>
    <scope>IDENTIFICATION</scope>
</reference>
<dbReference type="Pfam" id="PF16712">
    <property type="entry name" value="SCAB_CC"/>
    <property type="match status" value="1"/>
</dbReference>
<dbReference type="Gene3D" id="2.60.40.2700">
    <property type="match status" value="1"/>
</dbReference>
<dbReference type="Gramene" id="evm.model.10.648.2.5bd9b13d">
    <property type="protein sequence ID" value="cds.evm.model.10.648.2.5bd9b13d"/>
    <property type="gene ID" value="evm.TU.10.648"/>
</dbReference>
<dbReference type="InterPro" id="IPR032009">
    <property type="entry name" value="SCAB_CC"/>
</dbReference>
<evidence type="ECO:0008006" key="6">
    <source>
        <dbReference type="Google" id="ProtNLM"/>
    </source>
</evidence>
<evidence type="ECO:0000313" key="4">
    <source>
        <dbReference type="EnsemblPlants" id="cds.evm.model.10.648.2.5bd9b13d"/>
    </source>
</evidence>
<name>A0A803QPS1_CANSA</name>
<dbReference type="AlphaFoldDB" id="A0A803QPS1"/>
<proteinExistence type="predicted"/>
<gene>
    <name evidence="4" type="primary">LOC115699470</name>
</gene>
<evidence type="ECO:0000313" key="5">
    <source>
        <dbReference type="Proteomes" id="UP000596661"/>
    </source>
</evidence>
<dbReference type="EMBL" id="UZAU01000810">
    <property type="status" value="NOT_ANNOTATED_CDS"/>
    <property type="molecule type" value="Genomic_DNA"/>
</dbReference>
<feature type="domain" description="Stomatal closure-related actin-binding protein actin-binding" evidence="2">
    <location>
        <begin position="54"/>
        <end position="96"/>
    </location>
</feature>
<evidence type="ECO:0000259" key="2">
    <source>
        <dbReference type="Pfam" id="PF16711"/>
    </source>
</evidence>
<feature type="domain" description="Stomatal closure-related actin-binding protein coiled-coil" evidence="3">
    <location>
        <begin position="100"/>
        <end position="269"/>
    </location>
</feature>
<dbReference type="InterPro" id="IPR032012">
    <property type="entry name" value="SCAB-ABD"/>
</dbReference>
<dbReference type="Pfam" id="PF16709">
    <property type="entry name" value="SCAB-Ig"/>
    <property type="match status" value="1"/>
</dbReference>
<accession>A0A803QPS1</accession>
<keyword evidence="5" id="KW-1185">Reference proteome</keyword>
<protein>
    <recommendedName>
        <fullName evidence="6">Stomatal closure-related actin-binding protein 1</fullName>
    </recommendedName>
</protein>
<dbReference type="PANTHER" id="PTHR31172:SF7">
    <property type="entry name" value="STOMATAL CLOSURE-RELATED ACTIN-BINDING PROTEIN 3"/>
    <property type="match status" value="1"/>
</dbReference>
<dbReference type="InterPro" id="IPR032015">
    <property type="entry name" value="SCAB-Ig"/>
</dbReference>
<dbReference type="EnsemblPlants" id="evm.model.10.648.2.5bd9b13d">
    <property type="protein sequence ID" value="cds.evm.model.10.648.2.5bd9b13d"/>
    <property type="gene ID" value="evm.TU.10.648"/>
</dbReference>
<dbReference type="GO" id="GO:0007015">
    <property type="term" value="P:actin filament organization"/>
    <property type="evidence" value="ECO:0007669"/>
    <property type="project" value="InterPro"/>
</dbReference>
<feature type="domain" description="Stomatal closure-related actin-binding protein Ig" evidence="1">
    <location>
        <begin position="283"/>
        <end position="380"/>
    </location>
</feature>
<sequence length="432" mass="48490">MTKVTPEVEAIEMGPVLPVSADVSFATNHFPKYKLGADNQILEEPKEDNNGPSLKEVIEEETTQLSEQCKRLSVRDLACKFDKNLTAAAKLSEEAKLREVASLEGHVLLKKLRDALEHLRGRMAGRNKEDVETAISMVEALAVKLTQNEGELIQEKFEVKKLANFLKQASEDAKKLVNQEKSFACAEIESARAVVQRIGEALDEQARVSQASKNQAPDVEDLVEEVQEARRIKLLHQPIKVMEMEHELRALRTQIREKFIFSVKLQKELALSKRAEENKTRLYGLDGGGILGSCLRIQICSDDAPQLSKCSIQWYRVSLECSRDEIILGANKPMYAPEPLDVGRILQADIISNGQKVSVMTAGPVDSAVGLGSYIETLTKKSNTEFSVRFYVFLIACSYVYYFKIFFFSHNEVETSEFASCVYSINYRDSPP</sequence>
<dbReference type="GO" id="GO:0003779">
    <property type="term" value="F:actin binding"/>
    <property type="evidence" value="ECO:0007669"/>
    <property type="project" value="InterPro"/>
</dbReference>
<dbReference type="Gene3D" id="1.20.5.440">
    <property type="entry name" value="ATP synthase delta/epsilon subunit, C-terminal domain"/>
    <property type="match status" value="1"/>
</dbReference>
<organism evidence="4 5">
    <name type="scientific">Cannabis sativa</name>
    <name type="common">Hemp</name>
    <name type="synonym">Marijuana</name>
    <dbReference type="NCBI Taxonomy" id="3483"/>
    <lineage>
        <taxon>Eukaryota</taxon>
        <taxon>Viridiplantae</taxon>
        <taxon>Streptophyta</taxon>
        <taxon>Embryophyta</taxon>
        <taxon>Tracheophyta</taxon>
        <taxon>Spermatophyta</taxon>
        <taxon>Magnoliopsida</taxon>
        <taxon>eudicotyledons</taxon>
        <taxon>Gunneridae</taxon>
        <taxon>Pentapetalae</taxon>
        <taxon>rosids</taxon>
        <taxon>fabids</taxon>
        <taxon>Rosales</taxon>
        <taxon>Cannabaceae</taxon>
        <taxon>Cannabis</taxon>
    </lineage>
</organism>
<evidence type="ECO:0000259" key="1">
    <source>
        <dbReference type="Pfam" id="PF16709"/>
    </source>
</evidence>
<dbReference type="InterPro" id="IPR039640">
    <property type="entry name" value="SCAB"/>
</dbReference>
<evidence type="ECO:0000259" key="3">
    <source>
        <dbReference type="Pfam" id="PF16712"/>
    </source>
</evidence>
<dbReference type="Pfam" id="PF16711">
    <property type="entry name" value="SCAB-ABD"/>
    <property type="match status" value="1"/>
</dbReference>